<keyword evidence="7 8" id="KW-0472">Membrane</keyword>
<evidence type="ECO:0000256" key="8">
    <source>
        <dbReference type="SAM" id="Phobius"/>
    </source>
</evidence>
<dbReference type="Gene3D" id="1.20.1530.20">
    <property type="match status" value="1"/>
</dbReference>
<comment type="similarity">
    <text evidence="2">Belongs to the auxin efflux carrier (TC 2.A.69) family.</text>
</comment>
<dbReference type="Proteomes" id="UP000421425">
    <property type="component" value="Unassembled WGS sequence"/>
</dbReference>
<dbReference type="EMBL" id="PRCK01000001">
    <property type="protein sequence ID" value="RTJ96665.1"/>
    <property type="molecule type" value="Genomic_DNA"/>
</dbReference>
<feature type="transmembrane region" description="Helical" evidence="8">
    <location>
        <begin position="92"/>
        <end position="113"/>
    </location>
</feature>
<dbReference type="EMBL" id="AALHBX010000025">
    <property type="protein sequence ID" value="ECZ5738776.1"/>
    <property type="molecule type" value="Genomic_DNA"/>
</dbReference>
<feature type="transmembrane region" description="Helical" evidence="8">
    <location>
        <begin position="278"/>
        <end position="302"/>
    </location>
</feature>
<evidence type="ECO:0000256" key="2">
    <source>
        <dbReference type="ARBA" id="ARBA00010145"/>
    </source>
</evidence>
<evidence type="ECO:0000313" key="9">
    <source>
        <dbReference type="EMBL" id="ECZ5738776.1"/>
    </source>
</evidence>
<feature type="transmembrane region" description="Helical" evidence="8">
    <location>
        <begin position="125"/>
        <end position="147"/>
    </location>
</feature>
<dbReference type="Pfam" id="PF03547">
    <property type="entry name" value="Mem_trans"/>
    <property type="match status" value="1"/>
</dbReference>
<accession>A0A1E7NPB3</accession>
<evidence type="ECO:0000256" key="1">
    <source>
        <dbReference type="ARBA" id="ARBA00004651"/>
    </source>
</evidence>
<reference evidence="13 14" key="1">
    <citation type="journal article" date="2019" name="Appl. Environ. Microbiol.">
        <title>Population genetics and characterization of Campylobacter jejuni isolates in western jackdaws and game birds in Finland.</title>
        <authorList>
            <person name="Kovanen S."/>
            <person name="Rossi M."/>
            <person name="Pohja-Mykra M."/>
            <person name="Nieminen T."/>
            <person name="Raunio-Saarnisto M."/>
            <person name="Sauvala M."/>
            <person name="Fredriksson-Ahomaa M."/>
            <person name="Hanninen M.L."/>
            <person name="Kivisto R."/>
        </authorList>
    </citation>
    <scope>NUCLEOTIDE SEQUENCE [LARGE SCALE GENOMIC DNA]</scope>
    <source>
        <strain evidence="11 14">CB296</strain>
        <strain evidence="12 13">CB304</strain>
    </source>
</reference>
<name>A0A1E7NPB3_CAMJU</name>
<organism evidence="9 15">
    <name type="scientific">Campylobacter jejuni</name>
    <dbReference type="NCBI Taxonomy" id="197"/>
    <lineage>
        <taxon>Bacteria</taxon>
        <taxon>Pseudomonadati</taxon>
        <taxon>Campylobacterota</taxon>
        <taxon>Epsilonproteobacteria</taxon>
        <taxon>Campylobacterales</taxon>
        <taxon>Campylobacteraceae</taxon>
        <taxon>Campylobacter</taxon>
    </lineage>
</organism>
<comment type="subcellular location">
    <subcellularLocation>
        <location evidence="1">Cell membrane</location>
        <topology evidence="1">Multi-pass membrane protein</topology>
    </subcellularLocation>
</comment>
<evidence type="ECO:0000313" key="10">
    <source>
        <dbReference type="EMBL" id="EHB2512507.1"/>
    </source>
</evidence>
<dbReference type="InterPro" id="IPR004776">
    <property type="entry name" value="Mem_transp_PIN-like"/>
</dbReference>
<keyword evidence="5 8" id="KW-0812">Transmembrane</keyword>
<reference evidence="9 15" key="2">
    <citation type="submission" date="2019-10" db="EMBL/GenBank/DDBJ databases">
        <authorList>
            <consortium name="PulseNet: The National Subtyping Network for Foodborne Disease Surveillance"/>
            <person name="Tarr C.L."/>
            <person name="Trees E."/>
            <person name="Katz L.S."/>
            <person name="Carleton-Romer H.A."/>
            <person name="Stroika S."/>
            <person name="Kucerova Z."/>
            <person name="Roache K.F."/>
            <person name="Sabol A.L."/>
            <person name="Besser J."/>
            <person name="Gerner-Smidt P."/>
        </authorList>
    </citation>
    <scope>NUCLEOTIDE SEQUENCE [LARGE SCALE GENOMIC DNA]</scope>
    <source>
        <strain evidence="9 15">PNUSAC012091</strain>
    </source>
</reference>
<comment type="caution">
    <text evidence="9">The sequence shown here is derived from an EMBL/GenBank/DDBJ whole genome shotgun (WGS) entry which is preliminary data.</text>
</comment>
<dbReference type="PANTHER" id="PTHR36838">
    <property type="entry name" value="AUXIN EFFLUX CARRIER FAMILY PROTEIN"/>
    <property type="match status" value="1"/>
</dbReference>
<dbReference type="Proteomes" id="UP000287237">
    <property type="component" value="Unassembled WGS sequence"/>
</dbReference>
<dbReference type="EMBL" id="AAYVUT010000012">
    <property type="protein sequence ID" value="EHB2512507.1"/>
    <property type="molecule type" value="Genomic_DNA"/>
</dbReference>
<dbReference type="GO" id="GO:0055085">
    <property type="term" value="P:transmembrane transport"/>
    <property type="evidence" value="ECO:0007669"/>
    <property type="project" value="InterPro"/>
</dbReference>
<evidence type="ECO:0000256" key="4">
    <source>
        <dbReference type="ARBA" id="ARBA00022475"/>
    </source>
</evidence>
<keyword evidence="4" id="KW-1003">Cell membrane</keyword>
<evidence type="ECO:0000313" key="11">
    <source>
        <dbReference type="EMBL" id="RTJ96665.1"/>
    </source>
</evidence>
<gene>
    <name evidence="11" type="ORF">C3H42_00255</name>
    <name evidence="12" type="ORF">C3H48_00460</name>
    <name evidence="9" type="ORF">F8Y55_09210</name>
    <name evidence="10" type="ORF">JYC20_001702</name>
</gene>
<keyword evidence="3" id="KW-0813">Transport</keyword>
<dbReference type="InterPro" id="IPR038770">
    <property type="entry name" value="Na+/solute_symporter_sf"/>
</dbReference>
<evidence type="ECO:0000313" key="15">
    <source>
        <dbReference type="Proteomes" id="UP000421425"/>
    </source>
</evidence>
<dbReference type="PANTHER" id="PTHR36838:SF1">
    <property type="entry name" value="SLR1864 PROTEIN"/>
    <property type="match status" value="1"/>
</dbReference>
<feature type="transmembrane region" description="Helical" evidence="8">
    <location>
        <begin position="58"/>
        <end position="80"/>
    </location>
</feature>
<dbReference type="Proteomes" id="UP000735326">
    <property type="component" value="Unassembled WGS sequence"/>
</dbReference>
<reference evidence="10" key="3">
    <citation type="submission" date="2021-02" db="EMBL/GenBank/DDBJ databases">
        <authorList>
            <consortium name="PulseNet: The National Subtyping Network for Foodborne Disease Surveillance"/>
        </authorList>
    </citation>
    <scope>NUCLEOTIDE SEQUENCE</scope>
    <source>
        <strain evidence="10">PNUSAC020384</strain>
    </source>
</reference>
<feature type="transmembrane region" description="Helical" evidence="8">
    <location>
        <begin position="221"/>
        <end position="243"/>
    </location>
</feature>
<evidence type="ECO:0000313" key="12">
    <source>
        <dbReference type="EMBL" id="RTJ99132.1"/>
    </source>
</evidence>
<feature type="transmembrane region" description="Helical" evidence="8">
    <location>
        <begin position="6"/>
        <end position="21"/>
    </location>
</feature>
<dbReference type="EMBL" id="PRCE01000001">
    <property type="protein sequence ID" value="RTJ99132.1"/>
    <property type="molecule type" value="Genomic_DNA"/>
</dbReference>
<protein>
    <submittedName>
        <fullName evidence="9">AEC family transporter</fullName>
    </submittedName>
</protein>
<evidence type="ECO:0000313" key="14">
    <source>
        <dbReference type="Proteomes" id="UP000287237"/>
    </source>
</evidence>
<dbReference type="AlphaFoldDB" id="A0A1E7NPB3"/>
<dbReference type="Proteomes" id="UP000286791">
    <property type="component" value="Unassembled WGS sequence"/>
</dbReference>
<dbReference type="GO" id="GO:0005886">
    <property type="term" value="C:plasma membrane"/>
    <property type="evidence" value="ECO:0007669"/>
    <property type="project" value="UniProtKB-SubCell"/>
</dbReference>
<evidence type="ECO:0000256" key="3">
    <source>
        <dbReference type="ARBA" id="ARBA00022448"/>
    </source>
</evidence>
<feature type="transmembrane region" description="Helical" evidence="8">
    <location>
        <begin position="33"/>
        <end position="52"/>
    </location>
</feature>
<evidence type="ECO:0000256" key="5">
    <source>
        <dbReference type="ARBA" id="ARBA00022692"/>
    </source>
</evidence>
<evidence type="ECO:0000313" key="13">
    <source>
        <dbReference type="Proteomes" id="UP000286791"/>
    </source>
</evidence>
<keyword evidence="6 8" id="KW-1133">Transmembrane helix</keyword>
<dbReference type="RefSeq" id="WP_002861688.1">
    <property type="nucleotide sequence ID" value="NZ_CAKJUK010000041.1"/>
</dbReference>
<evidence type="ECO:0000256" key="6">
    <source>
        <dbReference type="ARBA" id="ARBA00022989"/>
    </source>
</evidence>
<feature type="transmembrane region" description="Helical" evidence="8">
    <location>
        <begin position="192"/>
        <end position="214"/>
    </location>
</feature>
<sequence length="303" mass="33184">MFVFIPLFTIFILLAGGYFAKRIGVLKQKQARTFLDFAIIFALPCLIFDKAYHLNFDFSLIIFIFIGLFSCILAAFFAILIGKVFHFSKVTLVSMFLLSCFGNTIFVGMPIVAGIFNDPQFSAEVIFYDALATTLPISLFGPFILSLGNGEKVSLLANVKKILSFPPFLALLFGFLCKLITLPEFIFSPIRLFGASATPVALFAIGLGLGFMAIKTSYKPTVIVIFAKMILAPLFFVFCLKIFNLELKNSTIVAIIESAAPTMTLAGAMVMKAKLDSNLAVSAVAFGVLFAFVSMPILIWALL</sequence>
<feature type="transmembrane region" description="Helical" evidence="8">
    <location>
        <begin position="168"/>
        <end position="186"/>
    </location>
</feature>
<proteinExistence type="inferred from homology"/>
<evidence type="ECO:0000256" key="7">
    <source>
        <dbReference type="ARBA" id="ARBA00023136"/>
    </source>
</evidence>